<dbReference type="PANTHER" id="PTHR43140">
    <property type="entry name" value="TYPE-1 RESTRICTION ENZYME ECOKI SPECIFICITY PROTEIN"/>
    <property type="match status" value="1"/>
</dbReference>
<keyword evidence="4" id="KW-0255">Endonuclease</keyword>
<dbReference type="AlphaFoldDB" id="A0A2S5T726"/>
<proteinExistence type="inferred from homology"/>
<dbReference type="InterPro" id="IPR051212">
    <property type="entry name" value="Type-I_RE_S_subunit"/>
</dbReference>
<keyword evidence="4" id="KW-0540">Nuclease</keyword>
<comment type="similarity">
    <text evidence="1">Belongs to the type-I restriction system S methylase family.</text>
</comment>
<keyword evidence="3" id="KW-0238">DNA-binding</keyword>
<dbReference type="RefSeq" id="WP_104356823.1">
    <property type="nucleotide sequence ID" value="NZ_CP064338.1"/>
</dbReference>
<evidence type="ECO:0000256" key="2">
    <source>
        <dbReference type="ARBA" id="ARBA00022747"/>
    </source>
</evidence>
<accession>A0A2S5T726</accession>
<keyword evidence="2" id="KW-0680">Restriction system</keyword>
<reference evidence="4 5" key="1">
    <citation type="submission" date="2018-02" db="EMBL/GenBank/DDBJ databases">
        <title>Reclassifiation of [Polyangium] brachysporum DSM 7029 as Guopingzhaonella breviflexa gen. nov., sp. nov., a member of the family Comamonadaceae.</title>
        <authorList>
            <person name="Tang B."/>
        </authorList>
    </citation>
    <scope>NUCLEOTIDE SEQUENCE [LARGE SCALE GENOMIC DNA]</scope>
    <source>
        <strain evidence="4 5">DSM 15344</strain>
    </source>
</reference>
<dbReference type="Pfam" id="PF01420">
    <property type="entry name" value="Methylase_S"/>
    <property type="match status" value="2"/>
</dbReference>
<evidence type="ECO:0000256" key="1">
    <source>
        <dbReference type="ARBA" id="ARBA00010923"/>
    </source>
</evidence>
<evidence type="ECO:0000313" key="5">
    <source>
        <dbReference type="Proteomes" id="UP000239406"/>
    </source>
</evidence>
<dbReference type="EMBL" id="PSNY01000005">
    <property type="protein sequence ID" value="PPE70732.1"/>
    <property type="molecule type" value="Genomic_DNA"/>
</dbReference>
<dbReference type="SUPFAM" id="SSF116734">
    <property type="entry name" value="DNA methylase specificity domain"/>
    <property type="match status" value="2"/>
</dbReference>
<dbReference type="GO" id="GO:0009307">
    <property type="term" value="P:DNA restriction-modification system"/>
    <property type="evidence" value="ECO:0007669"/>
    <property type="project" value="UniProtKB-KW"/>
</dbReference>
<dbReference type="CDD" id="cd17264">
    <property type="entry name" value="RMtype1_S_Eco3763I-TRD2-CR2_like"/>
    <property type="match status" value="1"/>
</dbReference>
<comment type="caution">
    <text evidence="4">The sequence shown here is derived from an EMBL/GenBank/DDBJ whole genome shotgun (WGS) entry which is preliminary data.</text>
</comment>
<protein>
    <submittedName>
        <fullName evidence="4">Type I restriction endonuclease subunit S</fullName>
    </submittedName>
</protein>
<evidence type="ECO:0000256" key="3">
    <source>
        <dbReference type="ARBA" id="ARBA00023125"/>
    </source>
</evidence>
<dbReference type="InterPro" id="IPR044946">
    <property type="entry name" value="Restrct_endonuc_typeI_TRD_sf"/>
</dbReference>
<keyword evidence="4" id="KW-0378">Hydrolase</keyword>
<evidence type="ECO:0000313" key="4">
    <source>
        <dbReference type="EMBL" id="PPE70732.1"/>
    </source>
</evidence>
<name>A0A2S5T726_9BURK</name>
<keyword evidence="5" id="KW-1185">Reference proteome</keyword>
<sequence length="536" mass="60091">MKLETFFEKFELFADAPGAVAKMRALVLELAVRGQLSERNPEDQNDPAWQVFLEKFDNRIHGTDPGPPFDIPNEWRWVCVDDVADACGQKRPDEPFTYIDVASIDNQCGIIKSDLEVLTPENAPSRARKLVRLGTVIYATVRPYLKNIAIIDREFSPPAIVSTAFAVLHPRPFVDSRFLFFWLRSKPFEVEVAERMKGVAYPAINDGEFRSCPVPLPPLAEQKRIVAKVDELMALCDRLEAQQQERDTRHAALVRASLARFTEAPTPTNLQFLFHPSYEVSPADLRKTILTLAVQGKLVPQDPNDEPVEVAAISRATKAKDEQEHPFSLPPSWRWVHLEQISQLINGDRSKNYPNKAEYVQEGVAWINAGHIKPDGTLSLESMQYITRKKFDSLRSGKIRPGDLVYCLRGTLGKTAIISQLEEGAVASSLVIIRLSPIITPAFAYRFLTSPLGREQIYRFDNGSAQPNLSASNVKKYWVPLPPLAEQRRIVAKVEQLMALVDELEQQLAASRATAEKLLTALVAKLTSRKGVSGET</sequence>
<dbReference type="PANTHER" id="PTHR43140:SF1">
    <property type="entry name" value="TYPE I RESTRICTION ENZYME ECOKI SPECIFICITY SUBUNIT"/>
    <property type="match status" value="1"/>
</dbReference>
<dbReference type="Gene3D" id="3.90.220.20">
    <property type="entry name" value="DNA methylase specificity domains"/>
    <property type="match status" value="2"/>
</dbReference>
<organism evidence="4 5">
    <name type="scientific">Caldimonas thermodepolymerans</name>
    <dbReference type="NCBI Taxonomy" id="215580"/>
    <lineage>
        <taxon>Bacteria</taxon>
        <taxon>Pseudomonadati</taxon>
        <taxon>Pseudomonadota</taxon>
        <taxon>Betaproteobacteria</taxon>
        <taxon>Burkholderiales</taxon>
        <taxon>Sphaerotilaceae</taxon>
        <taxon>Caldimonas</taxon>
    </lineage>
</organism>
<dbReference type="InterPro" id="IPR000055">
    <property type="entry name" value="Restrct_endonuc_typeI_TRD"/>
</dbReference>
<dbReference type="Proteomes" id="UP000239406">
    <property type="component" value="Unassembled WGS sequence"/>
</dbReference>
<dbReference type="GO" id="GO:0004519">
    <property type="term" value="F:endonuclease activity"/>
    <property type="evidence" value="ECO:0007669"/>
    <property type="project" value="UniProtKB-KW"/>
</dbReference>
<dbReference type="GO" id="GO:0003677">
    <property type="term" value="F:DNA binding"/>
    <property type="evidence" value="ECO:0007669"/>
    <property type="project" value="UniProtKB-KW"/>
</dbReference>
<gene>
    <name evidence="4" type="ORF">C1702_06225</name>
</gene>